<evidence type="ECO:0000313" key="2">
    <source>
        <dbReference type="EMBL" id="GAA0221093.1"/>
    </source>
</evidence>
<protein>
    <submittedName>
        <fullName evidence="2">VOC family protein</fullName>
    </submittedName>
</protein>
<name>A0ABP3D1L4_9BURK</name>
<dbReference type="Proteomes" id="UP001501176">
    <property type="component" value="Unassembled WGS sequence"/>
</dbReference>
<proteinExistence type="predicted"/>
<dbReference type="Pfam" id="PF13468">
    <property type="entry name" value="Glyoxalase_3"/>
    <property type="match status" value="1"/>
</dbReference>
<dbReference type="InterPro" id="IPR025870">
    <property type="entry name" value="Glyoxalase-like_dom"/>
</dbReference>
<gene>
    <name evidence="2" type="ORF">GCM10009125_07720</name>
</gene>
<keyword evidence="3" id="KW-1185">Reference proteome</keyword>
<dbReference type="RefSeq" id="WP_343820128.1">
    <property type="nucleotide sequence ID" value="NZ_BAAAFN010000006.1"/>
</dbReference>
<feature type="domain" description="Glyoxalase-like" evidence="1">
    <location>
        <begin position="6"/>
        <end position="179"/>
    </location>
</feature>
<reference evidence="3" key="1">
    <citation type="journal article" date="2019" name="Int. J. Syst. Evol. Microbiol.">
        <title>The Global Catalogue of Microorganisms (GCM) 10K type strain sequencing project: providing services to taxonomists for standard genome sequencing and annotation.</title>
        <authorList>
            <consortium name="The Broad Institute Genomics Platform"/>
            <consortium name="The Broad Institute Genome Sequencing Center for Infectious Disease"/>
            <person name="Wu L."/>
            <person name="Ma J."/>
        </authorList>
    </citation>
    <scope>NUCLEOTIDE SEQUENCE [LARGE SCALE GENOMIC DNA]</scope>
    <source>
        <strain evidence="3">JCM 16240</strain>
    </source>
</reference>
<dbReference type="Gene3D" id="3.10.180.10">
    <property type="entry name" value="2,3-Dihydroxybiphenyl 1,2-Dioxygenase, domain 1"/>
    <property type="match status" value="1"/>
</dbReference>
<evidence type="ECO:0000259" key="1">
    <source>
        <dbReference type="Pfam" id="PF13468"/>
    </source>
</evidence>
<sequence length="211" mass="22286">MPRAFLDHIAVTAFSLEAGAAFVSDTLGVAPQPGGEHPRMATHNRLLRLGDTLYLEVISPNPAAPAPGRPRWFGLDGLGPQSPPSLATWVVRSTDIRASAAASSEPLGPIESMSRGALDWLITIPADGSIPLQGAAPALIEWQAAEHPASRMEDKGCALVRLEIFHPDPERASRLLSSLELEAPVFVHPAGPGGPARLVAHIDTPHGIRVL</sequence>
<organism evidence="2 3">
    <name type="scientific">Castellaniella daejeonensis</name>
    <dbReference type="NCBI Taxonomy" id="659013"/>
    <lineage>
        <taxon>Bacteria</taxon>
        <taxon>Pseudomonadati</taxon>
        <taxon>Pseudomonadota</taxon>
        <taxon>Betaproteobacteria</taxon>
        <taxon>Burkholderiales</taxon>
        <taxon>Alcaligenaceae</taxon>
        <taxon>Castellaniella</taxon>
    </lineage>
</organism>
<accession>A0ABP3D1L4</accession>
<evidence type="ECO:0000313" key="3">
    <source>
        <dbReference type="Proteomes" id="UP001501176"/>
    </source>
</evidence>
<dbReference type="InterPro" id="IPR029068">
    <property type="entry name" value="Glyas_Bleomycin-R_OHBP_Dase"/>
</dbReference>
<dbReference type="EMBL" id="BAAAFN010000006">
    <property type="protein sequence ID" value="GAA0221093.1"/>
    <property type="molecule type" value="Genomic_DNA"/>
</dbReference>
<comment type="caution">
    <text evidence="2">The sequence shown here is derived from an EMBL/GenBank/DDBJ whole genome shotgun (WGS) entry which is preliminary data.</text>
</comment>